<gene>
    <name evidence="4" type="ORF">SEVIR_1G105200v2</name>
</gene>
<dbReference type="PANTHER" id="PTHR33091:SF92">
    <property type="entry name" value="OS02G0124300 PROTEIN"/>
    <property type="match status" value="1"/>
</dbReference>
<name>A0A4U6W9Q3_SETVI</name>
<keyword evidence="3" id="KW-0722">Serine protease inhibitor</keyword>
<dbReference type="GO" id="GO:0004867">
    <property type="term" value="F:serine-type endopeptidase inhibitor activity"/>
    <property type="evidence" value="ECO:0007669"/>
    <property type="project" value="UniProtKB-KW"/>
</dbReference>
<accession>A0A4U6W9Q3</accession>
<evidence type="ECO:0000256" key="2">
    <source>
        <dbReference type="ARBA" id="ARBA00022690"/>
    </source>
</evidence>
<dbReference type="Pfam" id="PF00280">
    <property type="entry name" value="potato_inhibit"/>
    <property type="match status" value="1"/>
</dbReference>
<dbReference type="Gene3D" id="3.30.10.10">
    <property type="entry name" value="Trypsin Inhibitor V, subunit A"/>
    <property type="match status" value="1"/>
</dbReference>
<evidence type="ECO:0000313" key="4">
    <source>
        <dbReference type="EMBL" id="TKW38293.1"/>
    </source>
</evidence>
<keyword evidence="5" id="KW-1185">Reference proteome</keyword>
<proteinExistence type="inferred from homology"/>
<dbReference type="SUPFAM" id="SSF54654">
    <property type="entry name" value="CI-2 family of serine protease inhibitors"/>
    <property type="match status" value="1"/>
</dbReference>
<evidence type="ECO:0000256" key="3">
    <source>
        <dbReference type="ARBA" id="ARBA00022900"/>
    </source>
</evidence>
<comment type="similarity">
    <text evidence="1">Belongs to the protease inhibitor I13 (potato type I serine protease inhibitor) family.</text>
</comment>
<dbReference type="EMBL" id="CM016552">
    <property type="protein sequence ID" value="TKW38293.1"/>
    <property type="molecule type" value="Genomic_DNA"/>
</dbReference>
<sequence>MGIRGFSPAAAVGGAAVQINNSMWPELLGKHLTDAVAVIKSDRPDVHIKLFAAADPEPRDFDPHRVCLFVDDSFTVVRMPVVG</sequence>
<dbReference type="OMA" id="AHRVCIF"/>
<reference evidence="4" key="1">
    <citation type="submission" date="2019-03" db="EMBL/GenBank/DDBJ databases">
        <title>WGS assembly of Setaria viridis.</title>
        <authorList>
            <person name="Huang P."/>
            <person name="Jenkins J."/>
            <person name="Grimwood J."/>
            <person name="Barry K."/>
            <person name="Healey A."/>
            <person name="Mamidi S."/>
            <person name="Sreedasyam A."/>
            <person name="Shu S."/>
            <person name="Feldman M."/>
            <person name="Wu J."/>
            <person name="Yu Y."/>
            <person name="Chen C."/>
            <person name="Johnson J."/>
            <person name="Rokhsar D."/>
            <person name="Baxter I."/>
            <person name="Schmutz J."/>
            <person name="Brutnell T."/>
            <person name="Kellogg E."/>
        </authorList>
    </citation>
    <scope>NUCLEOTIDE SEQUENCE [LARGE SCALE GENOMIC DNA]</scope>
</reference>
<organism evidence="4 5">
    <name type="scientific">Setaria viridis</name>
    <name type="common">Green bristlegrass</name>
    <name type="synonym">Setaria italica subsp. viridis</name>
    <dbReference type="NCBI Taxonomy" id="4556"/>
    <lineage>
        <taxon>Eukaryota</taxon>
        <taxon>Viridiplantae</taxon>
        <taxon>Streptophyta</taxon>
        <taxon>Embryophyta</taxon>
        <taxon>Tracheophyta</taxon>
        <taxon>Spermatophyta</taxon>
        <taxon>Magnoliopsida</taxon>
        <taxon>Liliopsida</taxon>
        <taxon>Poales</taxon>
        <taxon>Poaceae</taxon>
        <taxon>PACMAD clade</taxon>
        <taxon>Panicoideae</taxon>
        <taxon>Panicodae</taxon>
        <taxon>Paniceae</taxon>
        <taxon>Cenchrinae</taxon>
        <taxon>Setaria</taxon>
    </lineage>
</organism>
<evidence type="ECO:0000313" key="5">
    <source>
        <dbReference type="Proteomes" id="UP000298652"/>
    </source>
</evidence>
<keyword evidence="2" id="KW-0646">Protease inhibitor</keyword>
<dbReference type="PANTHER" id="PTHR33091">
    <property type="entry name" value="PROTEIN, PUTATIVE, EXPRESSED-RELATED"/>
    <property type="match status" value="1"/>
</dbReference>
<dbReference type="Gramene" id="TKW38293">
    <property type="protein sequence ID" value="TKW38293"/>
    <property type="gene ID" value="SEVIR_1G105200v2"/>
</dbReference>
<dbReference type="AlphaFoldDB" id="A0A4U6W9Q3"/>
<evidence type="ECO:0000256" key="1">
    <source>
        <dbReference type="ARBA" id="ARBA00008210"/>
    </source>
</evidence>
<dbReference type="InterPro" id="IPR036354">
    <property type="entry name" value="Prot_inh_pot1_sf"/>
</dbReference>
<protein>
    <submittedName>
        <fullName evidence="4">Uncharacterized protein</fullName>
    </submittedName>
</protein>
<dbReference type="Proteomes" id="UP000298652">
    <property type="component" value="Chromosome 1"/>
</dbReference>
<dbReference type="GO" id="GO:0009611">
    <property type="term" value="P:response to wounding"/>
    <property type="evidence" value="ECO:0007669"/>
    <property type="project" value="InterPro"/>
</dbReference>
<dbReference type="InterPro" id="IPR000864">
    <property type="entry name" value="Prot_inh_pot1"/>
</dbReference>